<dbReference type="InterPro" id="IPR036280">
    <property type="entry name" value="Multihaem_cyt_sf"/>
</dbReference>
<dbReference type="SUPFAM" id="SSF48695">
    <property type="entry name" value="Multiheme cytochromes"/>
    <property type="match status" value="1"/>
</dbReference>
<dbReference type="InterPro" id="IPR010181">
    <property type="entry name" value="CGCAxxGCC_motif"/>
</dbReference>
<evidence type="ECO:0000313" key="4">
    <source>
        <dbReference type="Proteomes" id="UP000184171"/>
    </source>
</evidence>
<accession>A0A1M6NRJ6</accession>
<gene>
    <name evidence="3" type="ORF">SAMN02745165_03684</name>
</gene>
<keyword evidence="1" id="KW-0479">Metal-binding</keyword>
<dbReference type="RefSeq" id="WP_072910180.1">
    <property type="nucleotide sequence ID" value="NZ_FQZT01000032.1"/>
</dbReference>
<protein>
    <submittedName>
        <fullName evidence="3">Putative redox-active protein (C_GCAxxG_C_C)</fullName>
    </submittedName>
</protein>
<dbReference type="OrthoDB" id="5430146at2"/>
<dbReference type="GO" id="GO:0051536">
    <property type="term" value="F:iron-sulfur cluster binding"/>
    <property type="evidence" value="ECO:0007669"/>
    <property type="project" value="UniProtKB-KW"/>
</dbReference>
<dbReference type="EMBL" id="FQZT01000032">
    <property type="protein sequence ID" value="SHJ98324.1"/>
    <property type="molecule type" value="Genomic_DNA"/>
</dbReference>
<keyword evidence="2" id="KW-1133">Transmembrane helix</keyword>
<evidence type="ECO:0000256" key="2">
    <source>
        <dbReference type="SAM" id="Phobius"/>
    </source>
</evidence>
<keyword evidence="2" id="KW-0812">Transmembrane</keyword>
<keyword evidence="1" id="KW-0411">Iron-sulfur</keyword>
<sequence length="262" mass="28489">MQTRREMLAKMGGAAGVAGMIGAGFFSPLLNGEAMASAKPNLKAGFPYEYAKLDLDEVAERAYWATYEGHCMYGVIAPIAEMLAEKVGGPWKSFPVDMFRYGAAGVMHWGTLCGAVNGAAATMYLVSKDPVPLIDEVYNWYSQSSLPVYQPVKPKNPNFKIISTVSGSPLCHVSTTKWCNESGHKFFTPERGDRCCRLVADTARKTAELLNAQLAGSFKPQYAIPAAVQECRSCHGKGGMLENTNTKMDCTQCHDVEPDHGK</sequence>
<dbReference type="Pfam" id="PF09719">
    <property type="entry name" value="C_GCAxxG_C_C"/>
    <property type="match status" value="1"/>
</dbReference>
<dbReference type="STRING" id="1122189.SAMN02745165_03684"/>
<dbReference type="Proteomes" id="UP000184171">
    <property type="component" value="Unassembled WGS sequence"/>
</dbReference>
<evidence type="ECO:0000313" key="3">
    <source>
        <dbReference type="EMBL" id="SHJ98324.1"/>
    </source>
</evidence>
<proteinExistence type="predicted"/>
<reference evidence="3 4" key="1">
    <citation type="submission" date="2016-11" db="EMBL/GenBank/DDBJ databases">
        <authorList>
            <person name="Jaros S."/>
            <person name="Januszkiewicz K."/>
            <person name="Wedrychowicz H."/>
        </authorList>
    </citation>
    <scope>NUCLEOTIDE SEQUENCE [LARGE SCALE GENOMIC DNA]</scope>
    <source>
        <strain evidence="3 4">DSM 5091</strain>
    </source>
</reference>
<evidence type="ECO:0000256" key="1">
    <source>
        <dbReference type="ARBA" id="ARBA00023014"/>
    </source>
</evidence>
<keyword evidence="1" id="KW-0408">Iron</keyword>
<name>A0A1M6NRJ6_MALRU</name>
<keyword evidence="4" id="KW-1185">Reference proteome</keyword>
<dbReference type="AlphaFoldDB" id="A0A1M6NRJ6"/>
<feature type="transmembrane region" description="Helical" evidence="2">
    <location>
        <begin position="12"/>
        <end position="30"/>
    </location>
</feature>
<organism evidence="3 4">
    <name type="scientific">Malonomonas rubra DSM 5091</name>
    <dbReference type="NCBI Taxonomy" id="1122189"/>
    <lineage>
        <taxon>Bacteria</taxon>
        <taxon>Pseudomonadati</taxon>
        <taxon>Thermodesulfobacteriota</taxon>
        <taxon>Desulfuromonadia</taxon>
        <taxon>Desulfuromonadales</taxon>
        <taxon>Geopsychrobacteraceae</taxon>
        <taxon>Malonomonas</taxon>
    </lineage>
</organism>
<keyword evidence="2" id="KW-0472">Membrane</keyword>
<dbReference type="PROSITE" id="PS51318">
    <property type="entry name" value="TAT"/>
    <property type="match status" value="1"/>
</dbReference>
<dbReference type="InterPro" id="IPR006311">
    <property type="entry name" value="TAT_signal"/>
</dbReference>